<evidence type="ECO:0000256" key="9">
    <source>
        <dbReference type="ARBA" id="ARBA00023160"/>
    </source>
</evidence>
<evidence type="ECO:0000256" key="4">
    <source>
        <dbReference type="ARBA" id="ARBA00014657"/>
    </source>
</evidence>
<keyword evidence="8" id="KW-0443">Lipid metabolism</keyword>
<keyword evidence="10 14" id="KW-0012">Acyltransferase</keyword>
<comment type="catalytic activity">
    <reaction evidence="12 14">
        <text>(9Z)-hexadecenoyl-[ACP] + malonyl-[ACP] + H(+) = 3-oxo-(11Z)-octadecenoyl-[ACP] + holo-[ACP] + CO2</text>
        <dbReference type="Rhea" id="RHEA:55040"/>
        <dbReference type="Rhea" id="RHEA-COMP:9623"/>
        <dbReference type="Rhea" id="RHEA-COMP:9685"/>
        <dbReference type="Rhea" id="RHEA-COMP:10800"/>
        <dbReference type="Rhea" id="RHEA-COMP:14074"/>
        <dbReference type="ChEBI" id="CHEBI:15378"/>
        <dbReference type="ChEBI" id="CHEBI:16526"/>
        <dbReference type="ChEBI" id="CHEBI:64479"/>
        <dbReference type="ChEBI" id="CHEBI:78449"/>
        <dbReference type="ChEBI" id="CHEBI:83989"/>
        <dbReference type="ChEBI" id="CHEBI:138538"/>
        <dbReference type="EC" id="2.3.1.179"/>
    </reaction>
</comment>
<dbReference type="Pfam" id="PF00109">
    <property type="entry name" value="ketoacyl-synt"/>
    <property type="match status" value="1"/>
</dbReference>
<accession>A0A9X8UJX3</accession>
<dbReference type="OrthoDB" id="9808669at2"/>
<keyword evidence="19" id="KW-1185">Reference proteome</keyword>
<dbReference type="GO" id="GO:0030497">
    <property type="term" value="P:fatty acid elongation"/>
    <property type="evidence" value="ECO:0007669"/>
    <property type="project" value="UniProtKB-ARBA"/>
</dbReference>
<keyword evidence="6 14" id="KW-0808">Transferase</keyword>
<keyword evidence="5 14" id="KW-0444">Lipid biosynthesis</keyword>
<evidence type="ECO:0000256" key="3">
    <source>
        <dbReference type="ARBA" id="ARBA00012356"/>
    </source>
</evidence>
<dbReference type="SMART" id="SM00825">
    <property type="entry name" value="PKS_KS"/>
    <property type="match status" value="1"/>
</dbReference>
<dbReference type="Proteomes" id="UP000294682">
    <property type="component" value="Unassembled WGS sequence"/>
</dbReference>
<reference evidence="18 19" key="1">
    <citation type="submission" date="2019-03" db="EMBL/GenBank/DDBJ databases">
        <title>Genomic Encyclopedia of Type Strains, Phase IV (KMG-IV): sequencing the most valuable type-strain genomes for metagenomic binning, comparative biology and taxonomic classification.</title>
        <authorList>
            <person name="Goeker M."/>
        </authorList>
    </citation>
    <scope>NUCLEOTIDE SEQUENCE [LARGE SCALE GENOMIC DNA]</scope>
    <source>
        <strain evidence="18 19">DSM 100433</strain>
    </source>
</reference>
<sequence length="420" mass="44690">MRRVVVTGMGALSPIGMDADSMWQSMIAGKHGFRKIEGFESEDMGITYAAQIHNFDPVEHGIGKKEARRMDRFTQFAVIAARQAVGMSGYSLEGEDPFRVGVIVGSGIGGFNTINTEHTKYIEKGPSRVSVFFIPMMISNMAAGSIAIELGYKGANFCTVTACSSGAHAIGEAFRNIKHGYLDCALAGGSEASLERFSMAGFNNMGTLTKSTDPDRLSIPFDKERSGFVMAEGAGILFLEELEHAKARGAKIYGELIGYGATCDAYHITSPDPQGLGASKAMELAIEEGQIACENVGYINAHGTSTPLNDLYETRAIKATFGAHAKKLAVSSTKSMTGHMLGAAGAIEAIACVKAVQSGIIPPTVGYKVPDEECDLDYVTGGAREEHKLRFALSNALGFGGHNASLCFKKYEEEAGGNEE</sequence>
<dbReference type="InterPro" id="IPR020841">
    <property type="entry name" value="PKS_Beta-ketoAc_synthase_dom"/>
</dbReference>
<evidence type="ECO:0000256" key="13">
    <source>
        <dbReference type="ARBA" id="ARBA00047659"/>
    </source>
</evidence>
<evidence type="ECO:0000256" key="10">
    <source>
        <dbReference type="ARBA" id="ARBA00023315"/>
    </source>
</evidence>
<feature type="domain" description="Ketosynthase family 3 (KS3)" evidence="17">
    <location>
        <begin position="1"/>
        <end position="410"/>
    </location>
</feature>
<evidence type="ECO:0000313" key="18">
    <source>
        <dbReference type="EMBL" id="TCL43968.1"/>
    </source>
</evidence>
<evidence type="ECO:0000259" key="17">
    <source>
        <dbReference type="PROSITE" id="PS52004"/>
    </source>
</evidence>
<evidence type="ECO:0000256" key="6">
    <source>
        <dbReference type="ARBA" id="ARBA00022679"/>
    </source>
</evidence>
<dbReference type="EC" id="2.3.1.179" evidence="3 14"/>
<evidence type="ECO:0000256" key="7">
    <source>
        <dbReference type="ARBA" id="ARBA00022832"/>
    </source>
</evidence>
<dbReference type="NCBIfam" id="TIGR03150">
    <property type="entry name" value="fabF"/>
    <property type="match status" value="1"/>
</dbReference>
<evidence type="ECO:0000256" key="1">
    <source>
        <dbReference type="ARBA" id="ARBA00005194"/>
    </source>
</evidence>
<dbReference type="InterPro" id="IPR000794">
    <property type="entry name" value="Beta-ketoacyl_synthase"/>
</dbReference>
<comment type="caution">
    <text evidence="18">The sequence shown here is derived from an EMBL/GenBank/DDBJ whole genome shotgun (WGS) entry which is preliminary data.</text>
</comment>
<feature type="active site" description="For beta-ketoacyl synthase activity" evidence="15">
    <location>
        <position position="163"/>
    </location>
</feature>
<dbReference type="SUPFAM" id="SSF53901">
    <property type="entry name" value="Thiolase-like"/>
    <property type="match status" value="2"/>
</dbReference>
<dbReference type="Gene3D" id="3.40.47.10">
    <property type="match status" value="1"/>
</dbReference>
<dbReference type="GO" id="GO:0004315">
    <property type="term" value="F:3-oxoacyl-[acyl-carrier-protein] synthase activity"/>
    <property type="evidence" value="ECO:0007669"/>
    <property type="project" value="UniProtKB-UniRule"/>
</dbReference>
<comment type="similarity">
    <text evidence="2 14 16">Belongs to the thiolase-like superfamily. Beta-ketoacyl-ACP synthases family.</text>
</comment>
<dbReference type="Pfam" id="PF02801">
    <property type="entry name" value="Ketoacyl-synt_C"/>
    <property type="match status" value="1"/>
</dbReference>
<dbReference type="AlphaFoldDB" id="A0A9X8UJX3"/>
<dbReference type="FunFam" id="3.40.47.10:FF:000029">
    <property type="entry name" value="3-oxoacyl-[acyl-carrier-protein] synthase 1"/>
    <property type="match status" value="1"/>
</dbReference>
<dbReference type="CDD" id="cd00834">
    <property type="entry name" value="KAS_I_II"/>
    <property type="match status" value="1"/>
</dbReference>
<evidence type="ECO:0000256" key="15">
    <source>
        <dbReference type="PIRSR" id="PIRSR000447-1"/>
    </source>
</evidence>
<dbReference type="InterPro" id="IPR017568">
    <property type="entry name" value="3-oxoacyl-ACP_synth-2"/>
</dbReference>
<dbReference type="PIRSF" id="PIRSF000447">
    <property type="entry name" value="KAS_II"/>
    <property type="match status" value="1"/>
</dbReference>
<evidence type="ECO:0000256" key="14">
    <source>
        <dbReference type="PIRNR" id="PIRNR000447"/>
    </source>
</evidence>
<evidence type="ECO:0000256" key="11">
    <source>
        <dbReference type="ARBA" id="ARBA00024006"/>
    </source>
</evidence>
<dbReference type="InterPro" id="IPR016039">
    <property type="entry name" value="Thiolase-like"/>
</dbReference>
<comment type="catalytic activity">
    <reaction evidence="13 14">
        <text>a fatty acyl-[ACP] + malonyl-[ACP] + H(+) = a 3-oxoacyl-[ACP] + holo-[ACP] + CO2</text>
        <dbReference type="Rhea" id="RHEA:22836"/>
        <dbReference type="Rhea" id="RHEA-COMP:9623"/>
        <dbReference type="Rhea" id="RHEA-COMP:9685"/>
        <dbReference type="Rhea" id="RHEA-COMP:9916"/>
        <dbReference type="Rhea" id="RHEA-COMP:14125"/>
        <dbReference type="ChEBI" id="CHEBI:15378"/>
        <dbReference type="ChEBI" id="CHEBI:16526"/>
        <dbReference type="ChEBI" id="CHEBI:64479"/>
        <dbReference type="ChEBI" id="CHEBI:78449"/>
        <dbReference type="ChEBI" id="CHEBI:78776"/>
        <dbReference type="ChEBI" id="CHEBI:138651"/>
    </reaction>
</comment>
<evidence type="ECO:0000256" key="8">
    <source>
        <dbReference type="ARBA" id="ARBA00023098"/>
    </source>
</evidence>
<dbReference type="PANTHER" id="PTHR11712">
    <property type="entry name" value="POLYKETIDE SYNTHASE-RELATED"/>
    <property type="match status" value="1"/>
</dbReference>
<dbReference type="PROSITE" id="PS52004">
    <property type="entry name" value="KS3_2"/>
    <property type="match status" value="1"/>
</dbReference>
<dbReference type="PANTHER" id="PTHR11712:SF336">
    <property type="entry name" value="3-OXOACYL-[ACYL-CARRIER-PROTEIN] SYNTHASE, MITOCHONDRIAL"/>
    <property type="match status" value="1"/>
</dbReference>
<proteinExistence type="inferred from homology"/>
<evidence type="ECO:0000256" key="12">
    <source>
        <dbReference type="ARBA" id="ARBA00047318"/>
    </source>
</evidence>
<comment type="function">
    <text evidence="11 14">Involved in the type II fatty acid elongation cycle. Catalyzes the elongation of a wide range of acyl-ACP by the addition of two carbons from malonyl-ACP to an acyl acceptor. Can efficiently catalyze the conversion of palmitoleoyl-ACP (cis-hexadec-9-enoyl-ACP) to cis-vaccenoyl-ACP (cis-octadec-11-enoyl-ACP), an essential step in the thermal regulation of fatty acid composition.</text>
</comment>
<dbReference type="NCBIfam" id="NF005589">
    <property type="entry name" value="PRK07314.1"/>
    <property type="match status" value="1"/>
</dbReference>
<dbReference type="RefSeq" id="WP_079698842.1">
    <property type="nucleotide sequence ID" value="NZ_JADNAH010000043.1"/>
</dbReference>
<dbReference type="GO" id="GO:0005829">
    <property type="term" value="C:cytosol"/>
    <property type="evidence" value="ECO:0007669"/>
    <property type="project" value="TreeGrafter"/>
</dbReference>
<evidence type="ECO:0000256" key="5">
    <source>
        <dbReference type="ARBA" id="ARBA00022516"/>
    </source>
</evidence>
<dbReference type="InterPro" id="IPR014030">
    <property type="entry name" value="Ketoacyl_synth_N"/>
</dbReference>
<gene>
    <name evidence="18" type="ORF">EDD78_1035</name>
</gene>
<evidence type="ECO:0000256" key="16">
    <source>
        <dbReference type="RuleBase" id="RU003694"/>
    </source>
</evidence>
<dbReference type="EMBL" id="SLUK01000003">
    <property type="protein sequence ID" value="TCL43968.1"/>
    <property type="molecule type" value="Genomic_DNA"/>
</dbReference>
<comment type="pathway">
    <text evidence="1 14">Lipid metabolism; fatty acid biosynthesis.</text>
</comment>
<evidence type="ECO:0000313" key="19">
    <source>
        <dbReference type="Proteomes" id="UP000294682"/>
    </source>
</evidence>
<evidence type="ECO:0000256" key="2">
    <source>
        <dbReference type="ARBA" id="ARBA00008467"/>
    </source>
</evidence>
<dbReference type="InterPro" id="IPR014031">
    <property type="entry name" value="Ketoacyl_synth_C"/>
</dbReference>
<dbReference type="FunFam" id="3.40.47.10:FF:000018">
    <property type="entry name" value="3-oxoacyl-[acyl-carrier-protein] synthase 2"/>
    <property type="match status" value="1"/>
</dbReference>
<name>A0A9X8UJX3_9FIRM</name>
<keyword evidence="7" id="KW-0276">Fatty acid metabolism</keyword>
<keyword evidence="9 14" id="KW-0275">Fatty acid biosynthesis</keyword>
<organism evidence="18 19">
    <name type="scientific">Harryflintia acetispora</name>
    <dbReference type="NCBI Taxonomy" id="1849041"/>
    <lineage>
        <taxon>Bacteria</taxon>
        <taxon>Bacillati</taxon>
        <taxon>Bacillota</taxon>
        <taxon>Clostridia</taxon>
        <taxon>Eubacteriales</taxon>
        <taxon>Oscillospiraceae</taxon>
        <taxon>Harryflintia</taxon>
    </lineage>
</organism>
<protein>
    <recommendedName>
        <fullName evidence="4 14">3-oxoacyl-[acyl-carrier-protein] synthase 2</fullName>
        <ecNumber evidence="3 14">2.3.1.179</ecNumber>
    </recommendedName>
</protein>